<protein>
    <submittedName>
        <fullName evidence="2">Uncharacterized protein</fullName>
    </submittedName>
</protein>
<organism evidence="2 3">
    <name type="scientific">Oryza sativa subsp. japonica</name>
    <name type="common">Rice</name>
    <dbReference type="NCBI Taxonomy" id="39947"/>
    <lineage>
        <taxon>Eukaryota</taxon>
        <taxon>Viridiplantae</taxon>
        <taxon>Streptophyta</taxon>
        <taxon>Embryophyta</taxon>
        <taxon>Tracheophyta</taxon>
        <taxon>Spermatophyta</taxon>
        <taxon>Magnoliopsida</taxon>
        <taxon>Liliopsida</taxon>
        <taxon>Poales</taxon>
        <taxon>Poaceae</taxon>
        <taxon>BOP clade</taxon>
        <taxon>Oryzoideae</taxon>
        <taxon>Oryzeae</taxon>
        <taxon>Oryzinae</taxon>
        <taxon>Oryza</taxon>
        <taxon>Oryza sativa</taxon>
    </lineage>
</organism>
<evidence type="ECO:0000256" key="1">
    <source>
        <dbReference type="SAM" id="MobiDB-lite"/>
    </source>
</evidence>
<evidence type="ECO:0000313" key="3">
    <source>
        <dbReference type="Proteomes" id="UP000000763"/>
    </source>
</evidence>
<evidence type="ECO:0000313" key="2">
    <source>
        <dbReference type="EMBL" id="BAD16498.1"/>
    </source>
</evidence>
<feature type="region of interest" description="Disordered" evidence="1">
    <location>
        <begin position="1"/>
        <end position="56"/>
    </location>
</feature>
<reference evidence="3" key="2">
    <citation type="journal article" date="2008" name="Nucleic Acids Res.">
        <title>The rice annotation project database (RAP-DB): 2008 update.</title>
        <authorList>
            <consortium name="The rice annotation project (RAP)"/>
        </authorList>
    </citation>
    <scope>GENOME REANNOTATION</scope>
    <source>
        <strain evidence="3">cv. Nipponbare</strain>
    </source>
</reference>
<sequence length="56" mass="5915">MYHSTQRTGGPTGGKGRSDQQVTCGQTGGGDRERQAISAVRPEFDLGQTDVHQALA</sequence>
<name>Q6YUM7_ORYSJ</name>
<dbReference type="Proteomes" id="UP000000763">
    <property type="component" value="Chromosome 9"/>
</dbReference>
<reference evidence="3" key="1">
    <citation type="journal article" date="2005" name="Nature">
        <title>The map-based sequence of the rice genome.</title>
        <authorList>
            <consortium name="International rice genome sequencing project (IRGSP)"/>
            <person name="Matsumoto T."/>
            <person name="Wu J."/>
            <person name="Kanamori H."/>
            <person name="Katayose Y."/>
            <person name="Fujisawa M."/>
            <person name="Namiki N."/>
            <person name="Mizuno H."/>
            <person name="Yamamoto K."/>
            <person name="Antonio B.A."/>
            <person name="Baba T."/>
            <person name="Sakata K."/>
            <person name="Nagamura Y."/>
            <person name="Aoki H."/>
            <person name="Arikawa K."/>
            <person name="Arita K."/>
            <person name="Bito T."/>
            <person name="Chiden Y."/>
            <person name="Fujitsuka N."/>
            <person name="Fukunaka R."/>
            <person name="Hamada M."/>
            <person name="Harada C."/>
            <person name="Hayashi A."/>
            <person name="Hijishita S."/>
            <person name="Honda M."/>
            <person name="Hosokawa S."/>
            <person name="Ichikawa Y."/>
            <person name="Idonuma A."/>
            <person name="Iijima M."/>
            <person name="Ikeda M."/>
            <person name="Ikeno M."/>
            <person name="Ito K."/>
            <person name="Ito S."/>
            <person name="Ito T."/>
            <person name="Ito Y."/>
            <person name="Ito Y."/>
            <person name="Iwabuchi A."/>
            <person name="Kamiya K."/>
            <person name="Karasawa W."/>
            <person name="Kurita K."/>
            <person name="Katagiri S."/>
            <person name="Kikuta A."/>
            <person name="Kobayashi H."/>
            <person name="Kobayashi N."/>
            <person name="Machita K."/>
            <person name="Maehara T."/>
            <person name="Masukawa M."/>
            <person name="Mizubayashi T."/>
            <person name="Mukai Y."/>
            <person name="Nagasaki H."/>
            <person name="Nagata Y."/>
            <person name="Naito S."/>
            <person name="Nakashima M."/>
            <person name="Nakama Y."/>
            <person name="Nakamichi Y."/>
            <person name="Nakamura M."/>
            <person name="Meguro A."/>
            <person name="Negishi M."/>
            <person name="Ohta I."/>
            <person name="Ohta T."/>
            <person name="Okamoto M."/>
            <person name="Ono N."/>
            <person name="Saji S."/>
            <person name="Sakaguchi M."/>
            <person name="Sakai K."/>
            <person name="Shibata M."/>
            <person name="Shimokawa T."/>
            <person name="Song J."/>
            <person name="Takazaki Y."/>
            <person name="Terasawa K."/>
            <person name="Tsugane M."/>
            <person name="Tsuji K."/>
            <person name="Ueda S."/>
            <person name="Waki K."/>
            <person name="Yamagata H."/>
            <person name="Yamamoto M."/>
            <person name="Yamamoto S."/>
            <person name="Yamane H."/>
            <person name="Yoshiki S."/>
            <person name="Yoshihara R."/>
            <person name="Yukawa K."/>
            <person name="Zhong H."/>
            <person name="Yano M."/>
            <person name="Yuan Q."/>
            <person name="Ouyang S."/>
            <person name="Liu J."/>
            <person name="Jones K.M."/>
            <person name="Gansberger K."/>
            <person name="Moffat K."/>
            <person name="Hill J."/>
            <person name="Bera J."/>
            <person name="Fadrosh D."/>
            <person name="Jin S."/>
            <person name="Johri S."/>
            <person name="Kim M."/>
            <person name="Overton L."/>
            <person name="Reardon M."/>
            <person name="Tsitrin T."/>
            <person name="Vuong H."/>
            <person name="Weaver B."/>
            <person name="Ciecko A."/>
            <person name="Tallon L."/>
            <person name="Jackson J."/>
            <person name="Pai G."/>
            <person name="Aken S.V."/>
            <person name="Utterback T."/>
            <person name="Reidmuller S."/>
            <person name="Feldblyum T."/>
            <person name="Hsiao J."/>
            <person name="Zismann V."/>
            <person name="Iobst S."/>
            <person name="de Vazeille A.R."/>
            <person name="Buell C.R."/>
            <person name="Ying K."/>
            <person name="Li Y."/>
            <person name="Lu T."/>
            <person name="Huang Y."/>
            <person name="Zhao Q."/>
            <person name="Feng Q."/>
            <person name="Zhang L."/>
            <person name="Zhu J."/>
            <person name="Weng Q."/>
            <person name="Mu J."/>
            <person name="Lu Y."/>
            <person name="Fan D."/>
            <person name="Liu Y."/>
            <person name="Guan J."/>
            <person name="Zhang Y."/>
            <person name="Yu S."/>
            <person name="Liu X."/>
            <person name="Zhang Y."/>
            <person name="Hong G."/>
            <person name="Han B."/>
            <person name="Choisne N."/>
            <person name="Demange N."/>
            <person name="Orjeda G."/>
            <person name="Samain S."/>
            <person name="Cattolico L."/>
            <person name="Pelletier E."/>
            <person name="Couloux A."/>
            <person name="Segurens B."/>
            <person name="Wincker P."/>
            <person name="D'Hont A."/>
            <person name="Scarpelli C."/>
            <person name="Weissenbach J."/>
            <person name="Salanoubat M."/>
            <person name="Quetier F."/>
            <person name="Yu Y."/>
            <person name="Kim H.R."/>
            <person name="Rambo T."/>
            <person name="Currie J."/>
            <person name="Collura K."/>
            <person name="Luo M."/>
            <person name="Yang T."/>
            <person name="Ammiraju J.S.S."/>
            <person name="Engler F."/>
            <person name="Soderlund C."/>
            <person name="Wing R.A."/>
            <person name="Palmer L.E."/>
            <person name="de la Bastide M."/>
            <person name="Spiegel L."/>
            <person name="Nascimento L."/>
            <person name="Zutavern T."/>
            <person name="O'Shaughnessy A."/>
            <person name="Dike S."/>
            <person name="Dedhia N."/>
            <person name="Preston R."/>
            <person name="Balija V."/>
            <person name="McCombie W.R."/>
            <person name="Chow T."/>
            <person name="Chen H."/>
            <person name="Chung M."/>
            <person name="Chen C."/>
            <person name="Shaw J."/>
            <person name="Wu H."/>
            <person name="Hsiao K."/>
            <person name="Chao Y."/>
            <person name="Chu M."/>
            <person name="Cheng C."/>
            <person name="Hour A."/>
            <person name="Lee P."/>
            <person name="Lin S."/>
            <person name="Lin Y."/>
            <person name="Liou J."/>
            <person name="Liu S."/>
            <person name="Hsing Y."/>
            <person name="Raghuvanshi S."/>
            <person name="Mohanty A."/>
            <person name="Bharti A.K."/>
            <person name="Gaur A."/>
            <person name="Gupta V."/>
            <person name="Kumar D."/>
            <person name="Ravi V."/>
            <person name="Vij S."/>
            <person name="Kapur A."/>
            <person name="Khurana P."/>
            <person name="Khurana P."/>
            <person name="Khurana J.P."/>
            <person name="Tyagi A.K."/>
            <person name="Gaikwad K."/>
            <person name="Singh A."/>
            <person name="Dalal V."/>
            <person name="Srivastava S."/>
            <person name="Dixit A."/>
            <person name="Pal A.K."/>
            <person name="Ghazi I.A."/>
            <person name="Yadav M."/>
            <person name="Pandit A."/>
            <person name="Bhargava A."/>
            <person name="Sureshbabu K."/>
            <person name="Batra K."/>
            <person name="Sharma T.R."/>
            <person name="Mohapatra T."/>
            <person name="Singh N.K."/>
            <person name="Messing J."/>
            <person name="Nelson A.B."/>
            <person name="Fuks G."/>
            <person name="Kavchok S."/>
            <person name="Keizer G."/>
            <person name="Linton E."/>
            <person name="Llaca V."/>
            <person name="Song R."/>
            <person name="Tanyolac B."/>
            <person name="Young S."/>
            <person name="Ho-Il K."/>
            <person name="Hahn J.H."/>
            <person name="Sangsakoo G."/>
            <person name="Vanavichit A."/>
            <person name="de Mattos Luiz.A.T."/>
            <person name="Zimmer P.D."/>
            <person name="Malone G."/>
            <person name="Dellagostin O."/>
            <person name="de Oliveira A.C."/>
            <person name="Bevan M."/>
            <person name="Bancroft I."/>
            <person name="Minx P."/>
            <person name="Cordum H."/>
            <person name="Wilson R."/>
            <person name="Cheng Z."/>
            <person name="Jin W."/>
            <person name="Jiang J."/>
            <person name="Leong S.A."/>
            <person name="Iwama H."/>
            <person name="Gojobori T."/>
            <person name="Itoh T."/>
            <person name="Niimura Y."/>
            <person name="Fujii Y."/>
            <person name="Habara T."/>
            <person name="Sakai H."/>
            <person name="Sato Y."/>
            <person name="Wilson G."/>
            <person name="Kumar K."/>
            <person name="McCouch S."/>
            <person name="Juretic N."/>
            <person name="Hoen D."/>
            <person name="Wright S."/>
            <person name="Bruskiewich R."/>
            <person name="Bureau T."/>
            <person name="Miyao A."/>
            <person name="Hirochika H."/>
            <person name="Nishikawa T."/>
            <person name="Kadowaki K."/>
            <person name="Sugiura M."/>
            <person name="Burr B."/>
            <person name="Sasaki T."/>
        </authorList>
    </citation>
    <scope>NUCLEOTIDE SEQUENCE [LARGE SCALE GENOMIC DNA]</scope>
    <source>
        <strain evidence="3">cv. Nipponbare</strain>
    </source>
</reference>
<dbReference type="EMBL" id="AP005860">
    <property type="protein sequence ID" value="BAD16498.1"/>
    <property type="molecule type" value="Genomic_DNA"/>
</dbReference>
<dbReference type="AlphaFoldDB" id="Q6YUM7"/>
<accession>Q6YUM7</accession>
<proteinExistence type="predicted"/>
<gene>
    <name evidence="2" type="primary">OJ1134_E08.23</name>
</gene>